<evidence type="ECO:0000313" key="10">
    <source>
        <dbReference type="EMBL" id="QMS85548.1"/>
    </source>
</evidence>
<dbReference type="PANTHER" id="PTHR10695:SF46">
    <property type="entry name" value="BIFUNCTIONAL COENZYME A SYNTHASE-RELATED"/>
    <property type="match status" value="1"/>
</dbReference>
<dbReference type="AlphaFoldDB" id="A0A7L7KUU8"/>
<dbReference type="UniPathway" id="UPA00241">
    <property type="reaction ID" value="UER00356"/>
</dbReference>
<dbReference type="CDD" id="cd02022">
    <property type="entry name" value="DPCK"/>
    <property type="match status" value="1"/>
</dbReference>
<dbReference type="HAMAP" id="MF_00376">
    <property type="entry name" value="Dephospho_CoA_kinase"/>
    <property type="match status" value="1"/>
</dbReference>
<dbReference type="GO" id="GO:0005737">
    <property type="term" value="C:cytoplasm"/>
    <property type="evidence" value="ECO:0007669"/>
    <property type="project" value="UniProtKB-SubCell"/>
</dbReference>
<dbReference type="GO" id="GO:0005524">
    <property type="term" value="F:ATP binding"/>
    <property type="evidence" value="ECO:0007669"/>
    <property type="project" value="UniProtKB-UniRule"/>
</dbReference>
<protein>
    <recommendedName>
        <fullName evidence="8 9">Dephospho-CoA kinase</fullName>
        <ecNumber evidence="8 9">2.7.1.24</ecNumber>
    </recommendedName>
    <alternativeName>
        <fullName evidence="8">Dephosphocoenzyme A kinase</fullName>
    </alternativeName>
</protein>
<evidence type="ECO:0000256" key="4">
    <source>
        <dbReference type="ARBA" id="ARBA00022741"/>
    </source>
</evidence>
<comment type="similarity">
    <text evidence="1 8">Belongs to the CoaE family.</text>
</comment>
<accession>A0A7L7KUU8</accession>
<keyword evidence="5 8" id="KW-0418">Kinase</keyword>
<keyword evidence="2 8" id="KW-0963">Cytoplasm</keyword>
<evidence type="ECO:0000256" key="5">
    <source>
        <dbReference type="ARBA" id="ARBA00022777"/>
    </source>
</evidence>
<dbReference type="PROSITE" id="PS51219">
    <property type="entry name" value="DPCK"/>
    <property type="match status" value="1"/>
</dbReference>
<evidence type="ECO:0000256" key="2">
    <source>
        <dbReference type="ARBA" id="ARBA00022490"/>
    </source>
</evidence>
<evidence type="ECO:0000256" key="3">
    <source>
        <dbReference type="ARBA" id="ARBA00022679"/>
    </source>
</evidence>
<dbReference type="Pfam" id="PF01121">
    <property type="entry name" value="CoaE"/>
    <property type="match status" value="1"/>
</dbReference>
<dbReference type="FunFam" id="3.40.50.300:FF:000991">
    <property type="entry name" value="Dephospho-CoA kinase"/>
    <property type="match status" value="1"/>
</dbReference>
<dbReference type="RefSeq" id="WP_258877349.1">
    <property type="nucleotide sequence ID" value="NZ_CP048914.1"/>
</dbReference>
<feature type="binding site" evidence="8">
    <location>
        <begin position="12"/>
        <end position="17"/>
    </location>
    <ligand>
        <name>ATP</name>
        <dbReference type="ChEBI" id="CHEBI:30616"/>
    </ligand>
</feature>
<sequence>MTRIIGLTGGIASGKSTVSTMFKEAGIPVIDTDQIAHDLYQKGTTVYDAIVNHFTSDILLTDQSINRKKLGQIIFANKTKRDELNQIVHPEVYHVVDAEIERYKELDEPIVVVDIPLLFETGYDKECDATVVVYTNYENQIERLISRDQIDRDYAAMKIDAQLSLDAKKEQATYVIDNSFSILDTKRDFNHVLEQLEVK</sequence>
<dbReference type="NCBIfam" id="TIGR00152">
    <property type="entry name" value="dephospho-CoA kinase"/>
    <property type="match status" value="1"/>
</dbReference>
<evidence type="ECO:0000256" key="8">
    <source>
        <dbReference type="HAMAP-Rule" id="MF_00376"/>
    </source>
</evidence>
<keyword evidence="4 8" id="KW-0547">Nucleotide-binding</keyword>
<dbReference type="EC" id="2.7.1.24" evidence="8 9"/>
<dbReference type="Proteomes" id="UP000514720">
    <property type="component" value="Chromosome"/>
</dbReference>
<dbReference type="EMBL" id="CP048914">
    <property type="protein sequence ID" value="QMS85548.1"/>
    <property type="molecule type" value="Genomic_DNA"/>
</dbReference>
<reference evidence="10 11" key="1">
    <citation type="submission" date="2020-02" db="EMBL/GenBank/DDBJ databases">
        <authorList>
            <person name="Zheng R.K."/>
            <person name="Sun C.M."/>
        </authorList>
    </citation>
    <scope>NUCLEOTIDE SEQUENCE [LARGE SCALE GENOMIC DNA]</scope>
    <source>
        <strain evidence="11">zrk13</strain>
    </source>
</reference>
<keyword evidence="7 8" id="KW-0173">Coenzyme A biosynthesis</keyword>
<comment type="pathway">
    <text evidence="8">Cofactor biosynthesis; coenzyme A biosynthesis; CoA from (R)-pantothenate: step 5/5.</text>
</comment>
<dbReference type="Gene3D" id="3.40.50.300">
    <property type="entry name" value="P-loop containing nucleotide triphosphate hydrolases"/>
    <property type="match status" value="1"/>
</dbReference>
<dbReference type="GO" id="GO:0015937">
    <property type="term" value="P:coenzyme A biosynthetic process"/>
    <property type="evidence" value="ECO:0007669"/>
    <property type="project" value="UniProtKB-UniRule"/>
</dbReference>
<evidence type="ECO:0000256" key="7">
    <source>
        <dbReference type="ARBA" id="ARBA00022993"/>
    </source>
</evidence>
<keyword evidence="3 8" id="KW-0808">Transferase</keyword>
<comment type="subcellular location">
    <subcellularLocation>
        <location evidence="8">Cytoplasm</location>
    </subcellularLocation>
</comment>
<keyword evidence="11" id="KW-1185">Reference proteome</keyword>
<dbReference type="PANTHER" id="PTHR10695">
    <property type="entry name" value="DEPHOSPHO-COA KINASE-RELATED"/>
    <property type="match status" value="1"/>
</dbReference>
<name>A0A7L7KUU8_9MOLU</name>
<comment type="function">
    <text evidence="8">Catalyzes the phosphorylation of the 3'-hydroxyl group of dephosphocoenzyme A to form coenzyme A.</text>
</comment>
<dbReference type="GO" id="GO:0004140">
    <property type="term" value="F:dephospho-CoA kinase activity"/>
    <property type="evidence" value="ECO:0007669"/>
    <property type="project" value="UniProtKB-UniRule"/>
</dbReference>
<organism evidence="10 11">
    <name type="scientific">Candidatus Xianfuyuplasma coldseepsis</name>
    <dbReference type="NCBI Taxonomy" id="2782163"/>
    <lineage>
        <taxon>Bacteria</taxon>
        <taxon>Bacillati</taxon>
        <taxon>Mycoplasmatota</taxon>
        <taxon>Mollicutes</taxon>
        <taxon>Candidatus Izemoplasmatales</taxon>
        <taxon>Candidatus Izemoplasmataceae</taxon>
        <taxon>Candidatus Xianfuyuplasma</taxon>
    </lineage>
</organism>
<keyword evidence="6 8" id="KW-0067">ATP-binding</keyword>
<proteinExistence type="inferred from homology"/>
<evidence type="ECO:0000256" key="1">
    <source>
        <dbReference type="ARBA" id="ARBA00009018"/>
    </source>
</evidence>
<dbReference type="KEGG" id="xcl:G4Z02_07270"/>
<dbReference type="SUPFAM" id="SSF52540">
    <property type="entry name" value="P-loop containing nucleoside triphosphate hydrolases"/>
    <property type="match status" value="1"/>
</dbReference>
<gene>
    <name evidence="8" type="primary">coaE</name>
    <name evidence="10" type="ORF">G4Z02_07270</name>
</gene>
<evidence type="ECO:0000256" key="6">
    <source>
        <dbReference type="ARBA" id="ARBA00022840"/>
    </source>
</evidence>
<dbReference type="InterPro" id="IPR001977">
    <property type="entry name" value="Depp_CoAkinase"/>
</dbReference>
<evidence type="ECO:0000256" key="9">
    <source>
        <dbReference type="NCBIfam" id="TIGR00152"/>
    </source>
</evidence>
<evidence type="ECO:0000313" key="11">
    <source>
        <dbReference type="Proteomes" id="UP000514720"/>
    </source>
</evidence>
<dbReference type="InterPro" id="IPR027417">
    <property type="entry name" value="P-loop_NTPase"/>
</dbReference>
<comment type="catalytic activity">
    <reaction evidence="8">
        <text>3'-dephospho-CoA + ATP = ADP + CoA + H(+)</text>
        <dbReference type="Rhea" id="RHEA:18245"/>
        <dbReference type="ChEBI" id="CHEBI:15378"/>
        <dbReference type="ChEBI" id="CHEBI:30616"/>
        <dbReference type="ChEBI" id="CHEBI:57287"/>
        <dbReference type="ChEBI" id="CHEBI:57328"/>
        <dbReference type="ChEBI" id="CHEBI:456216"/>
        <dbReference type="EC" id="2.7.1.24"/>
    </reaction>
</comment>